<sequence length="77" mass="8236">MEYRKGRRYSLVVAAAVLGSVLSVAPAAVAAEAPSHVGKAAAGCFWRHDPGHWGWENGHRAWIPARSVWVCAGGGRR</sequence>
<accession>A0A1V2IGY8</accession>
<gene>
    <name evidence="2" type="ORF">BL253_05230</name>
</gene>
<protein>
    <recommendedName>
        <fullName evidence="4">Secreted protein</fullName>
    </recommendedName>
</protein>
<organism evidence="2 3">
    <name type="scientific">Pseudofrankia asymbiotica</name>
    <dbReference type="NCBI Taxonomy" id="1834516"/>
    <lineage>
        <taxon>Bacteria</taxon>
        <taxon>Bacillati</taxon>
        <taxon>Actinomycetota</taxon>
        <taxon>Actinomycetes</taxon>
        <taxon>Frankiales</taxon>
        <taxon>Frankiaceae</taxon>
        <taxon>Pseudofrankia</taxon>
    </lineage>
</organism>
<dbReference type="EMBL" id="MOMC01000010">
    <property type="protein sequence ID" value="ONH32434.1"/>
    <property type="molecule type" value="Genomic_DNA"/>
</dbReference>
<keyword evidence="3" id="KW-1185">Reference proteome</keyword>
<dbReference type="Proteomes" id="UP000188929">
    <property type="component" value="Unassembled WGS sequence"/>
</dbReference>
<reference evidence="3" key="1">
    <citation type="submission" date="2016-10" db="EMBL/GenBank/DDBJ databases">
        <title>Frankia sp. NRRL B-16386 Genome sequencing.</title>
        <authorList>
            <person name="Ghodhbane-Gtari F."/>
            <person name="Swanson E."/>
            <person name="Gueddou A."/>
            <person name="Hezbri K."/>
            <person name="Ktari K."/>
            <person name="Nouioui I."/>
            <person name="Morris K."/>
            <person name="Simpson S."/>
            <person name="Abebe-Akele F."/>
            <person name="Thomas K."/>
            <person name="Gtari M."/>
            <person name="Tisa L.S."/>
        </authorList>
    </citation>
    <scope>NUCLEOTIDE SEQUENCE [LARGE SCALE GENOMIC DNA]</scope>
    <source>
        <strain evidence="3">NRRL B-16386</strain>
    </source>
</reference>
<evidence type="ECO:0000256" key="1">
    <source>
        <dbReference type="SAM" id="SignalP"/>
    </source>
</evidence>
<feature type="signal peptide" evidence="1">
    <location>
        <begin position="1"/>
        <end position="30"/>
    </location>
</feature>
<dbReference type="AlphaFoldDB" id="A0A1V2IGY8"/>
<name>A0A1V2IGY8_9ACTN</name>
<evidence type="ECO:0008006" key="4">
    <source>
        <dbReference type="Google" id="ProtNLM"/>
    </source>
</evidence>
<evidence type="ECO:0000313" key="3">
    <source>
        <dbReference type="Proteomes" id="UP000188929"/>
    </source>
</evidence>
<evidence type="ECO:0000313" key="2">
    <source>
        <dbReference type="EMBL" id="ONH32434.1"/>
    </source>
</evidence>
<proteinExistence type="predicted"/>
<keyword evidence="1" id="KW-0732">Signal</keyword>
<comment type="caution">
    <text evidence="2">The sequence shown here is derived from an EMBL/GenBank/DDBJ whole genome shotgun (WGS) entry which is preliminary data.</text>
</comment>
<feature type="chain" id="PRO_5013183166" description="Secreted protein" evidence="1">
    <location>
        <begin position="31"/>
        <end position="77"/>
    </location>
</feature>